<feature type="domain" description="PPM-type phosphatase" evidence="1">
    <location>
        <begin position="21"/>
        <end position="251"/>
    </location>
</feature>
<keyword evidence="3" id="KW-1185">Reference proteome</keyword>
<reference evidence="2 3" key="2">
    <citation type="journal article" date="2018" name="Int. J. Syst. Evol. Microbiol.">
        <title>Marinobacterium aestuarii sp. nov., a benzene-degrading marine bacterium isolated from estuary sediment.</title>
        <authorList>
            <person name="Bae S.S."/>
            <person name="Jung J."/>
            <person name="Chung D."/>
            <person name="Baek K."/>
        </authorList>
    </citation>
    <scope>NUCLEOTIDE SEQUENCE [LARGE SCALE GENOMIC DNA]</scope>
    <source>
        <strain evidence="2 3">ST58-10</strain>
    </source>
</reference>
<evidence type="ECO:0000313" key="3">
    <source>
        <dbReference type="Proteomes" id="UP000078070"/>
    </source>
</evidence>
<dbReference type="Gene3D" id="3.60.40.10">
    <property type="entry name" value="PPM-type phosphatase domain"/>
    <property type="match status" value="1"/>
</dbReference>
<organism evidence="2 3">
    <name type="scientific">Marinobacterium aestuarii</name>
    <dbReference type="NCBI Taxonomy" id="1821621"/>
    <lineage>
        <taxon>Bacteria</taxon>
        <taxon>Pseudomonadati</taxon>
        <taxon>Pseudomonadota</taxon>
        <taxon>Gammaproteobacteria</taxon>
        <taxon>Oceanospirillales</taxon>
        <taxon>Oceanospirillaceae</taxon>
        <taxon>Marinobacterium</taxon>
    </lineage>
</organism>
<evidence type="ECO:0000313" key="2">
    <source>
        <dbReference type="EMBL" id="ANG62214.1"/>
    </source>
</evidence>
<reference evidence="3" key="1">
    <citation type="submission" date="2016-05" db="EMBL/GenBank/DDBJ databases">
        <authorList>
            <person name="Baek K."/>
            <person name="Yang S.-J."/>
        </authorList>
    </citation>
    <scope>NUCLEOTIDE SEQUENCE [LARGE SCALE GENOMIC DNA]</scope>
    <source>
        <strain evidence="3">ST58-10</strain>
    </source>
</reference>
<name>A0A1A9EVL9_9GAMM</name>
<dbReference type="Pfam" id="PF13672">
    <property type="entry name" value="PP2C_2"/>
    <property type="match status" value="1"/>
</dbReference>
<evidence type="ECO:0000259" key="1">
    <source>
        <dbReference type="Pfam" id="PF13672"/>
    </source>
</evidence>
<sequence>MTQITQAAAPVWHAQYEAVVGLSHRDSRYPLPCQDAVLAQVSSRPMLLVADGAGSSAVSEIGSQSVVTGLARLFQTLEYLLAELLDSDDASDEARTRQFALVIVKHARGILEDLSRAHRRALGDFRCTLSAVILGRKRLIWLKVGDSPLVLEHERQQAGASNESERKDRVLSTLGHNGKGEFANQTVFIDEKLQPDEVQFGLLPVHQLTGVAVMSDGAAERLVATDGSKASIQLSQWFAALRSDTFSRRALTRFFYSDDFTKGSSGDDCSVGMLSLMQTVG</sequence>
<dbReference type="SUPFAM" id="SSF81606">
    <property type="entry name" value="PP2C-like"/>
    <property type="match status" value="1"/>
</dbReference>
<protein>
    <recommendedName>
        <fullName evidence="1">PPM-type phosphatase domain-containing protein</fullName>
    </recommendedName>
</protein>
<dbReference type="KEGG" id="mars:A8C75_06715"/>
<dbReference type="STRING" id="1821621.A8C75_06715"/>
<dbReference type="InterPro" id="IPR036457">
    <property type="entry name" value="PPM-type-like_dom_sf"/>
</dbReference>
<dbReference type="EMBL" id="CP015839">
    <property type="protein sequence ID" value="ANG62214.1"/>
    <property type="molecule type" value="Genomic_DNA"/>
</dbReference>
<accession>A0A1A9EVL9</accession>
<dbReference type="AlphaFoldDB" id="A0A1A9EVL9"/>
<gene>
    <name evidence="2" type="ORF">A8C75_06715</name>
</gene>
<proteinExistence type="predicted"/>
<dbReference type="InterPro" id="IPR001932">
    <property type="entry name" value="PPM-type_phosphatase-like_dom"/>
</dbReference>
<dbReference type="Proteomes" id="UP000078070">
    <property type="component" value="Chromosome"/>
</dbReference>